<feature type="domain" description="Peptidase S1" evidence="3">
    <location>
        <begin position="201"/>
        <end position="268"/>
    </location>
</feature>
<dbReference type="PROSITE" id="PS00134">
    <property type="entry name" value="TRYPSIN_HIS"/>
    <property type="match status" value="1"/>
</dbReference>
<protein>
    <recommendedName>
        <fullName evidence="7">Peptidase S1 domain-containing protein</fullName>
    </recommendedName>
</protein>
<dbReference type="VEuPathDB" id="VectorBase:PPAI006660"/>
<dbReference type="GO" id="GO:0004252">
    <property type="term" value="F:serine-type endopeptidase activity"/>
    <property type="evidence" value="ECO:0007669"/>
    <property type="project" value="InterPro"/>
</dbReference>
<dbReference type="EnsemblMetazoa" id="PPAI006660-RA">
    <property type="protein sequence ID" value="PPAI006660-PA"/>
    <property type="gene ID" value="PPAI006660"/>
</dbReference>
<evidence type="ECO:0008006" key="7">
    <source>
        <dbReference type="Google" id="ProtNLM"/>
    </source>
</evidence>
<dbReference type="Gene3D" id="2.40.10.10">
    <property type="entry name" value="Trypsin-like serine proteases"/>
    <property type="match status" value="1"/>
</dbReference>
<name>A0A1B0DF52_PHLPP</name>
<dbReference type="InterPro" id="IPR018114">
    <property type="entry name" value="TRYPSIN_HIS"/>
</dbReference>
<dbReference type="InterPro" id="IPR043504">
    <property type="entry name" value="Peptidase_S1_PA_chymotrypsin"/>
</dbReference>
<evidence type="ECO:0000256" key="2">
    <source>
        <dbReference type="ARBA" id="ARBA00024195"/>
    </source>
</evidence>
<proteinExistence type="inferred from homology"/>
<accession>A0A1B0DF52</accession>
<dbReference type="PANTHER" id="PTHR24252:SF7">
    <property type="entry name" value="HYALIN"/>
    <property type="match status" value="1"/>
</dbReference>
<keyword evidence="6" id="KW-1185">Reference proteome</keyword>
<evidence type="ECO:0000313" key="5">
    <source>
        <dbReference type="EnsemblMetazoa" id="PPAI006660-PA"/>
    </source>
</evidence>
<dbReference type="InterPro" id="IPR031986">
    <property type="entry name" value="GD_N"/>
</dbReference>
<evidence type="ECO:0000313" key="6">
    <source>
        <dbReference type="Proteomes" id="UP000092462"/>
    </source>
</evidence>
<evidence type="ECO:0000259" key="3">
    <source>
        <dbReference type="Pfam" id="PF00089"/>
    </source>
</evidence>
<dbReference type="InterPro" id="IPR001254">
    <property type="entry name" value="Trypsin_dom"/>
</dbReference>
<dbReference type="Pfam" id="PF16030">
    <property type="entry name" value="GD_N"/>
    <property type="match status" value="1"/>
</dbReference>
<sequence>MTLLGTIAKVFVIVSALTQLIRCQPNSPCPRIFNYIYNGQHWQGAIEVTSPPIGVTMNLAVVLLVPQKIDTEDLGSLELWINRENTLQRIANNQKVRYRVKFPPEAPIPRVSSIIYNGKRICTNKPNYLEGLLVTQIRLEHTLYTALAKERLSVGENYDKIAEKGEPEVIFQNRFGITKHTEQQCGKIQSKFTVTNLMMYGNKMERGSWPWLVALHAYKSTSLSFICGGTLISDRIILSAAHCFHNRHDQLFVASDVIAFLGKHNLRKLTEKG</sequence>
<evidence type="ECO:0000259" key="4">
    <source>
        <dbReference type="Pfam" id="PF16030"/>
    </source>
</evidence>
<keyword evidence="1" id="KW-1015">Disulfide bond</keyword>
<dbReference type="SUPFAM" id="SSF50494">
    <property type="entry name" value="Trypsin-like serine proteases"/>
    <property type="match status" value="1"/>
</dbReference>
<dbReference type="Proteomes" id="UP000092462">
    <property type="component" value="Unassembled WGS sequence"/>
</dbReference>
<reference evidence="5" key="1">
    <citation type="submission" date="2022-08" db="UniProtKB">
        <authorList>
            <consortium name="EnsemblMetazoa"/>
        </authorList>
    </citation>
    <scope>IDENTIFICATION</scope>
    <source>
        <strain evidence="5">Israel</strain>
    </source>
</reference>
<dbReference type="PANTHER" id="PTHR24252">
    <property type="entry name" value="ACROSIN-RELATED"/>
    <property type="match status" value="1"/>
</dbReference>
<dbReference type="AlphaFoldDB" id="A0A1B0DF52"/>
<comment type="similarity">
    <text evidence="2">Belongs to the peptidase S1 family. CLIP subfamily.</text>
</comment>
<feature type="domain" description="Serine protease gd N-terminal" evidence="4">
    <location>
        <begin position="27"/>
        <end position="125"/>
    </location>
</feature>
<evidence type="ECO:0000256" key="1">
    <source>
        <dbReference type="ARBA" id="ARBA00023157"/>
    </source>
</evidence>
<dbReference type="GO" id="GO:0006508">
    <property type="term" value="P:proteolysis"/>
    <property type="evidence" value="ECO:0007669"/>
    <property type="project" value="InterPro"/>
</dbReference>
<dbReference type="VEuPathDB" id="VectorBase:PPAPM1_011574"/>
<dbReference type="InterPro" id="IPR009003">
    <property type="entry name" value="Peptidase_S1_PA"/>
</dbReference>
<dbReference type="Pfam" id="PF00089">
    <property type="entry name" value="Trypsin"/>
    <property type="match status" value="1"/>
</dbReference>
<dbReference type="EMBL" id="AJVK01058537">
    <property type="status" value="NOT_ANNOTATED_CDS"/>
    <property type="molecule type" value="Genomic_DNA"/>
</dbReference>
<organism evidence="5 6">
    <name type="scientific">Phlebotomus papatasi</name>
    <name type="common">Sandfly</name>
    <dbReference type="NCBI Taxonomy" id="29031"/>
    <lineage>
        <taxon>Eukaryota</taxon>
        <taxon>Metazoa</taxon>
        <taxon>Ecdysozoa</taxon>
        <taxon>Arthropoda</taxon>
        <taxon>Hexapoda</taxon>
        <taxon>Insecta</taxon>
        <taxon>Pterygota</taxon>
        <taxon>Neoptera</taxon>
        <taxon>Endopterygota</taxon>
        <taxon>Diptera</taxon>
        <taxon>Nematocera</taxon>
        <taxon>Psychodoidea</taxon>
        <taxon>Psychodidae</taxon>
        <taxon>Phlebotomus</taxon>
        <taxon>Phlebotomus</taxon>
    </lineage>
</organism>